<evidence type="ECO:0000256" key="2">
    <source>
        <dbReference type="ARBA" id="ARBA00004792"/>
    </source>
</evidence>
<evidence type="ECO:0000256" key="7">
    <source>
        <dbReference type="PIRSR" id="PIRSR602401-1"/>
    </source>
</evidence>
<keyword evidence="8" id="KW-0503">Monooxygenase</keyword>
<feature type="binding site" description="axial binding residue" evidence="7">
    <location>
        <position position="486"/>
    </location>
    <ligand>
        <name>heme</name>
        <dbReference type="ChEBI" id="CHEBI:30413"/>
    </ligand>
    <ligandPart>
        <name>Fe</name>
        <dbReference type="ChEBI" id="CHEBI:18248"/>
    </ligandPart>
</feature>
<dbReference type="PRINTS" id="PR00385">
    <property type="entry name" value="P450"/>
</dbReference>
<dbReference type="AlphaFoldDB" id="A0AAE0UAQ6"/>
<keyword evidence="11" id="KW-1185">Reference proteome</keyword>
<evidence type="ECO:0000256" key="9">
    <source>
        <dbReference type="SAM" id="Phobius"/>
    </source>
</evidence>
<dbReference type="PROSITE" id="PS00086">
    <property type="entry name" value="CYTOCHROME_P450"/>
    <property type="match status" value="1"/>
</dbReference>
<organism evidence="10 11">
    <name type="scientific">Sordaria brevicollis</name>
    <dbReference type="NCBI Taxonomy" id="83679"/>
    <lineage>
        <taxon>Eukaryota</taxon>
        <taxon>Fungi</taxon>
        <taxon>Dikarya</taxon>
        <taxon>Ascomycota</taxon>
        <taxon>Pezizomycotina</taxon>
        <taxon>Sordariomycetes</taxon>
        <taxon>Sordariomycetidae</taxon>
        <taxon>Sordariales</taxon>
        <taxon>Sordariaceae</taxon>
        <taxon>Sordaria</taxon>
    </lineage>
</organism>
<dbReference type="PANTHER" id="PTHR24305:SF152">
    <property type="entry name" value="P450, PUTATIVE (EUROFUNG)-RELATED"/>
    <property type="match status" value="1"/>
</dbReference>
<dbReference type="EMBL" id="JAUTDP010000008">
    <property type="protein sequence ID" value="KAK3397117.1"/>
    <property type="molecule type" value="Genomic_DNA"/>
</dbReference>
<dbReference type="InterPro" id="IPR050121">
    <property type="entry name" value="Cytochrome_P450_monoxygenase"/>
</dbReference>
<dbReference type="SUPFAM" id="SSF48264">
    <property type="entry name" value="Cytochrome P450"/>
    <property type="match status" value="1"/>
</dbReference>
<dbReference type="InterPro" id="IPR036396">
    <property type="entry name" value="Cyt_P450_sf"/>
</dbReference>
<keyword evidence="4 7" id="KW-0479">Metal-binding</keyword>
<comment type="similarity">
    <text evidence="8">Belongs to the cytochrome P450 family.</text>
</comment>
<dbReference type="GO" id="GO:0016705">
    <property type="term" value="F:oxidoreductase activity, acting on paired donors, with incorporation or reduction of molecular oxygen"/>
    <property type="evidence" value="ECO:0007669"/>
    <property type="project" value="InterPro"/>
</dbReference>
<evidence type="ECO:0000313" key="10">
    <source>
        <dbReference type="EMBL" id="KAK3397117.1"/>
    </source>
</evidence>
<dbReference type="GO" id="GO:0020037">
    <property type="term" value="F:heme binding"/>
    <property type="evidence" value="ECO:0007669"/>
    <property type="project" value="InterPro"/>
</dbReference>
<keyword evidence="9" id="KW-0472">Membrane</keyword>
<dbReference type="InterPro" id="IPR002401">
    <property type="entry name" value="Cyt_P450_E_grp-I"/>
</dbReference>
<comment type="cofactor">
    <cofactor evidence="1 7">
        <name>heme</name>
        <dbReference type="ChEBI" id="CHEBI:30413"/>
    </cofactor>
</comment>
<reference evidence="10" key="2">
    <citation type="submission" date="2023-07" db="EMBL/GenBank/DDBJ databases">
        <authorList>
            <consortium name="Lawrence Berkeley National Laboratory"/>
            <person name="Haridas S."/>
            <person name="Hensen N."/>
            <person name="Bonometti L."/>
            <person name="Westerberg I."/>
            <person name="Brannstrom I.O."/>
            <person name="Guillou S."/>
            <person name="Cros-Aarteil S."/>
            <person name="Calhoun S."/>
            <person name="Kuo A."/>
            <person name="Mondo S."/>
            <person name="Pangilinan J."/>
            <person name="Riley R."/>
            <person name="LaButti K."/>
            <person name="Andreopoulos B."/>
            <person name="Lipzen A."/>
            <person name="Chen C."/>
            <person name="Yanf M."/>
            <person name="Daum C."/>
            <person name="Ng V."/>
            <person name="Clum A."/>
            <person name="Steindorff A."/>
            <person name="Ohm R."/>
            <person name="Martin F."/>
            <person name="Silar P."/>
            <person name="Natvig D."/>
            <person name="Lalanne C."/>
            <person name="Gautier V."/>
            <person name="Ament-velasquez S.L."/>
            <person name="Kruys A."/>
            <person name="Hutchinson M.I."/>
            <person name="Powell A.J."/>
            <person name="Barry K."/>
            <person name="Miller A.N."/>
            <person name="Grigoriev I.V."/>
            <person name="Debuchy R."/>
            <person name="Gladieux P."/>
            <person name="Thoren M.H."/>
            <person name="Johannesson H."/>
        </authorList>
    </citation>
    <scope>NUCLEOTIDE SEQUENCE</scope>
    <source>
        <strain evidence="10">FGSC 1904</strain>
    </source>
</reference>
<reference evidence="10" key="1">
    <citation type="journal article" date="2023" name="Mol. Phylogenet. Evol.">
        <title>Genome-scale phylogeny and comparative genomics of the fungal order Sordariales.</title>
        <authorList>
            <person name="Hensen N."/>
            <person name="Bonometti L."/>
            <person name="Westerberg I."/>
            <person name="Brannstrom I.O."/>
            <person name="Guillou S."/>
            <person name="Cros-Aarteil S."/>
            <person name="Calhoun S."/>
            <person name="Haridas S."/>
            <person name="Kuo A."/>
            <person name="Mondo S."/>
            <person name="Pangilinan J."/>
            <person name="Riley R."/>
            <person name="LaButti K."/>
            <person name="Andreopoulos B."/>
            <person name="Lipzen A."/>
            <person name="Chen C."/>
            <person name="Yan M."/>
            <person name="Daum C."/>
            <person name="Ng V."/>
            <person name="Clum A."/>
            <person name="Steindorff A."/>
            <person name="Ohm R.A."/>
            <person name="Martin F."/>
            <person name="Silar P."/>
            <person name="Natvig D.O."/>
            <person name="Lalanne C."/>
            <person name="Gautier V."/>
            <person name="Ament-Velasquez S.L."/>
            <person name="Kruys A."/>
            <person name="Hutchinson M.I."/>
            <person name="Powell A.J."/>
            <person name="Barry K."/>
            <person name="Miller A.N."/>
            <person name="Grigoriev I.V."/>
            <person name="Debuchy R."/>
            <person name="Gladieux P."/>
            <person name="Hiltunen Thoren M."/>
            <person name="Johannesson H."/>
        </authorList>
    </citation>
    <scope>NUCLEOTIDE SEQUENCE</scope>
    <source>
        <strain evidence="10">FGSC 1904</strain>
    </source>
</reference>
<dbReference type="Pfam" id="PF00067">
    <property type="entry name" value="p450"/>
    <property type="match status" value="1"/>
</dbReference>
<feature type="transmembrane region" description="Helical" evidence="9">
    <location>
        <begin position="13"/>
        <end position="30"/>
    </location>
</feature>
<dbReference type="Gene3D" id="1.10.630.10">
    <property type="entry name" value="Cytochrome P450"/>
    <property type="match status" value="1"/>
</dbReference>
<evidence type="ECO:0000256" key="1">
    <source>
        <dbReference type="ARBA" id="ARBA00001971"/>
    </source>
</evidence>
<evidence type="ECO:0000256" key="6">
    <source>
        <dbReference type="ARBA" id="ARBA00023194"/>
    </source>
</evidence>
<keyword evidence="8" id="KW-0560">Oxidoreductase</keyword>
<name>A0AAE0UAQ6_SORBR</name>
<keyword evidence="3 7" id="KW-0349">Heme</keyword>
<dbReference type="GO" id="GO:0017000">
    <property type="term" value="P:antibiotic biosynthetic process"/>
    <property type="evidence" value="ECO:0007669"/>
    <property type="project" value="UniProtKB-KW"/>
</dbReference>
<comment type="caution">
    <text evidence="10">The sequence shown here is derived from an EMBL/GenBank/DDBJ whole genome shotgun (WGS) entry which is preliminary data.</text>
</comment>
<accession>A0AAE0UAQ6</accession>
<evidence type="ECO:0000256" key="4">
    <source>
        <dbReference type="ARBA" id="ARBA00022723"/>
    </source>
</evidence>
<sequence length="547" mass="62171">MAPISNLLPSGSWWLYASLLIAFWFSVIAIRRRYFHPLSHVPGPFLWSISNLPILYHNGIREGQLMHVLPKLHAKYGPVLRIAPNEVHLSDPSHYSEIYSSGYKYPKDPDFYAAMEGPIRAPVLLTVKSADEHRVRRGALNPFFSRKSVLELEEGIIKSKTDKLCGLIGSCLYSSSPEVEGKKRRKIFDIHNAIRAYAIDIITSYAYGSSNCWNQLDLEQLTDAEDFQESIRTVQVLFPWFQTFPVLMTMFGWIPDWLTVKVFPPFKKWIESLETVRATVTRVRKEIENGVSPERRTIFHELIDPLPLDDNEEVEGKESKFRPKKLSDIVVFSDAVNVTGAGADTTGSTIGRAIFEVISSEEIYGKLRKELRDVFPEKEDINLRALEKLPYLTGVIKEALRLNPGLPGHLPRIIPSPGATFNSIPLPPGTSISMSAWMMHHDPIAFGSNPTVFDPERWIPHSKNDEERIRMQERCMVPFGKGSRNCLGQALAMAELYSTVGNIFWRFGDLVIEEGMTREDLGLVELFLGYHPRGARKLRVLRREGHV</sequence>
<keyword evidence="9" id="KW-0812">Transmembrane</keyword>
<keyword evidence="9" id="KW-1133">Transmembrane helix</keyword>
<dbReference type="GO" id="GO:0005506">
    <property type="term" value="F:iron ion binding"/>
    <property type="evidence" value="ECO:0007669"/>
    <property type="project" value="InterPro"/>
</dbReference>
<dbReference type="InterPro" id="IPR017972">
    <property type="entry name" value="Cyt_P450_CS"/>
</dbReference>
<protein>
    <submittedName>
        <fullName evidence="10">Cytochrome P450</fullName>
    </submittedName>
</protein>
<dbReference type="CDD" id="cd11062">
    <property type="entry name" value="CYP58-like"/>
    <property type="match status" value="1"/>
</dbReference>
<gene>
    <name evidence="10" type="ORF">B0T20DRAFT_249754</name>
</gene>
<comment type="pathway">
    <text evidence="2">Antibiotic biosynthesis.</text>
</comment>
<evidence type="ECO:0000256" key="5">
    <source>
        <dbReference type="ARBA" id="ARBA00023004"/>
    </source>
</evidence>
<dbReference type="PRINTS" id="PR00463">
    <property type="entry name" value="EP450I"/>
</dbReference>
<evidence type="ECO:0000313" key="11">
    <source>
        <dbReference type="Proteomes" id="UP001281003"/>
    </source>
</evidence>
<proteinExistence type="inferred from homology"/>
<dbReference type="GO" id="GO:0004497">
    <property type="term" value="F:monooxygenase activity"/>
    <property type="evidence" value="ECO:0007669"/>
    <property type="project" value="UniProtKB-KW"/>
</dbReference>
<dbReference type="PANTHER" id="PTHR24305">
    <property type="entry name" value="CYTOCHROME P450"/>
    <property type="match status" value="1"/>
</dbReference>
<evidence type="ECO:0000256" key="8">
    <source>
        <dbReference type="RuleBase" id="RU000461"/>
    </source>
</evidence>
<evidence type="ECO:0000256" key="3">
    <source>
        <dbReference type="ARBA" id="ARBA00022617"/>
    </source>
</evidence>
<dbReference type="Proteomes" id="UP001281003">
    <property type="component" value="Unassembled WGS sequence"/>
</dbReference>
<keyword evidence="6" id="KW-0045">Antibiotic biosynthesis</keyword>
<keyword evidence="5 7" id="KW-0408">Iron</keyword>
<dbReference type="InterPro" id="IPR001128">
    <property type="entry name" value="Cyt_P450"/>
</dbReference>